<evidence type="ECO:0000256" key="1">
    <source>
        <dbReference type="ARBA" id="ARBA00022670"/>
    </source>
</evidence>
<dbReference type="EMBL" id="JAKVPQ010000006">
    <property type="protein sequence ID" value="MCH4285337.1"/>
    <property type="molecule type" value="Genomic_DNA"/>
</dbReference>
<dbReference type="InterPro" id="IPR045090">
    <property type="entry name" value="Pept_M3A_M3B"/>
</dbReference>
<comment type="cofactor">
    <cofactor evidence="6">
        <name>Zn(2+)</name>
        <dbReference type="ChEBI" id="CHEBI:29105"/>
    </cofactor>
    <text evidence="6">Binds 1 zinc ion.</text>
</comment>
<dbReference type="CDD" id="cd09608">
    <property type="entry name" value="M3B_PepF"/>
    <property type="match status" value="1"/>
</dbReference>
<dbReference type="Pfam" id="PF08439">
    <property type="entry name" value="Peptidase_M3_N"/>
    <property type="match status" value="1"/>
</dbReference>
<protein>
    <recommendedName>
        <fullName evidence="6">Oligopeptidase F</fullName>
        <ecNumber evidence="6">3.4.24.-</ecNumber>
    </recommendedName>
</protein>
<dbReference type="NCBIfam" id="TIGR00181">
    <property type="entry name" value="pepF"/>
    <property type="match status" value="1"/>
</dbReference>
<dbReference type="InterPro" id="IPR013647">
    <property type="entry name" value="OligopepF_N_dom"/>
</dbReference>
<evidence type="ECO:0000256" key="4">
    <source>
        <dbReference type="ARBA" id="ARBA00022833"/>
    </source>
</evidence>
<reference evidence="9 10" key="1">
    <citation type="submission" date="2022-02" db="EMBL/GenBank/DDBJ databases">
        <title>Genome of Erysipelotrichaceae sp. nov. NSJ-176 isolated from human feces.</title>
        <authorList>
            <person name="Abdugheni R."/>
        </authorList>
    </citation>
    <scope>NUCLEOTIDE SEQUENCE [LARGE SCALE GENOMIC DNA]</scope>
    <source>
        <strain evidence="9 10">NSJ-176</strain>
    </source>
</reference>
<evidence type="ECO:0000313" key="10">
    <source>
        <dbReference type="Proteomes" id="UP001202402"/>
    </source>
</evidence>
<dbReference type="SUPFAM" id="SSF55486">
    <property type="entry name" value="Metalloproteases ('zincins'), catalytic domain"/>
    <property type="match status" value="1"/>
</dbReference>
<dbReference type="InterPro" id="IPR042088">
    <property type="entry name" value="OligoPept_F_C"/>
</dbReference>
<dbReference type="Gene3D" id="1.10.1370.20">
    <property type="entry name" value="Oligoendopeptidase f, C-terminal domain"/>
    <property type="match status" value="1"/>
</dbReference>
<keyword evidence="10" id="KW-1185">Reference proteome</keyword>
<dbReference type="Gene3D" id="1.10.287.830">
    <property type="entry name" value="putative peptidase helix hairpin domain like"/>
    <property type="match status" value="1"/>
</dbReference>
<dbReference type="InterPro" id="IPR004438">
    <property type="entry name" value="Peptidase_M3B"/>
</dbReference>
<evidence type="ECO:0000259" key="8">
    <source>
        <dbReference type="Pfam" id="PF08439"/>
    </source>
</evidence>
<dbReference type="EC" id="3.4.24.-" evidence="6"/>
<comment type="caution">
    <text evidence="9">The sequence shown here is derived from an EMBL/GenBank/DDBJ whole genome shotgun (WGS) entry which is preliminary data.</text>
</comment>
<dbReference type="PANTHER" id="PTHR11804:SF84">
    <property type="entry name" value="SACCHAROLYSIN"/>
    <property type="match status" value="1"/>
</dbReference>
<comment type="function">
    <text evidence="6">Has oligopeptidase activity and degrades a variety of small bioactive peptides.</text>
</comment>
<sequence>MKRNEIETELTWDLSGLFKDQKAFDDQFEKAKAYIHKLCQFKGHIADSKNSFIAFMNTREELMRYMENIEVYASMCVDVDSENEAVQENLSKANSLIDLQTSSLTFIDNEIIASKDAIETYLKDDDCKDFRYAMSEIFRTIPHRLDEKTEALLGDVVTLAKCPEDTFRSFPLNFEPVIVDGKEEFLNGATYISFLQNKDVNVRKQAFEHYFKEYQTYQNVFMNTLSAHAKGQVLLAKARNFKNALSASLFEDGVEEDLFHKVLYMGNEKYHDYVQEYFSLRKEILQLDVQHVYDIQLELVNEVDVKYTIDDCFDIMDEALKVLGDDYIQLLHKAKAERWIDFMPCKGKRSGAYSWGTYDSKPYIMTNFNGDYESLSTLAHELGHSMHSYFSWENNRAMNSGYRIFVAEVASTVNEVLLNDYLLKTSKDNNYKAYILSNLLTQLIGTLYRQPMYAKFEYDLHTWVENKEVISSQKITQHFLDLNKQYFGDSVEVDDLQRYGCYYIPHFYYNFYVYKYTLGMSVALSFVKRIQQGDVQAYREFLTKGGSESPLDELIHAGVDPRDDQVYDDAFTFFKETLDQFKELVK</sequence>
<keyword evidence="2 6" id="KW-0479">Metal-binding</keyword>
<feature type="domain" description="Oligopeptidase F N-terminal" evidence="8">
    <location>
        <begin position="114"/>
        <end position="167"/>
    </location>
</feature>
<dbReference type="Gene3D" id="1.20.140.70">
    <property type="entry name" value="Oligopeptidase f, N-terminal domain"/>
    <property type="match status" value="1"/>
</dbReference>
<dbReference type="Pfam" id="PF01432">
    <property type="entry name" value="Peptidase_M3"/>
    <property type="match status" value="1"/>
</dbReference>
<gene>
    <name evidence="9" type="primary">pepF</name>
    <name evidence="9" type="ORF">LQE99_09375</name>
</gene>
<name>A0ABS9R6Q9_9FIRM</name>
<dbReference type="RefSeq" id="WP_117516538.1">
    <property type="nucleotide sequence ID" value="NZ_JAKVPQ010000006.1"/>
</dbReference>
<proteinExistence type="inferred from homology"/>
<accession>A0ABS9R6Q9</accession>
<keyword evidence="4 6" id="KW-0862">Zinc</keyword>
<keyword evidence="5 6" id="KW-0482">Metalloprotease</keyword>
<comment type="similarity">
    <text evidence="6">Belongs to the peptidase M3B family.</text>
</comment>
<evidence type="ECO:0000256" key="3">
    <source>
        <dbReference type="ARBA" id="ARBA00022801"/>
    </source>
</evidence>
<evidence type="ECO:0000256" key="5">
    <source>
        <dbReference type="ARBA" id="ARBA00023049"/>
    </source>
</evidence>
<keyword evidence="3 6" id="KW-0378">Hydrolase</keyword>
<organism evidence="9 10">
    <name type="scientific">Amedibacillus hominis</name>
    <dbReference type="NCBI Taxonomy" id="2897776"/>
    <lineage>
        <taxon>Bacteria</taxon>
        <taxon>Bacillati</taxon>
        <taxon>Bacillota</taxon>
        <taxon>Erysipelotrichia</taxon>
        <taxon>Erysipelotrichales</taxon>
        <taxon>Erysipelotrichaceae</taxon>
        <taxon>Amedibacillus</taxon>
    </lineage>
</organism>
<evidence type="ECO:0000313" key="9">
    <source>
        <dbReference type="EMBL" id="MCH4285337.1"/>
    </source>
</evidence>
<dbReference type="PANTHER" id="PTHR11804">
    <property type="entry name" value="PROTEASE M3 THIMET OLIGOPEPTIDASE-RELATED"/>
    <property type="match status" value="1"/>
</dbReference>
<dbReference type="InterPro" id="IPR001567">
    <property type="entry name" value="Pept_M3A_M3B_dom"/>
</dbReference>
<keyword evidence="1 6" id="KW-0645">Protease</keyword>
<dbReference type="Proteomes" id="UP001202402">
    <property type="component" value="Unassembled WGS sequence"/>
</dbReference>
<evidence type="ECO:0000259" key="7">
    <source>
        <dbReference type="Pfam" id="PF01432"/>
    </source>
</evidence>
<evidence type="ECO:0000256" key="6">
    <source>
        <dbReference type="RuleBase" id="RU368091"/>
    </source>
</evidence>
<evidence type="ECO:0000256" key="2">
    <source>
        <dbReference type="ARBA" id="ARBA00022723"/>
    </source>
</evidence>
<feature type="domain" description="Peptidase M3A/M3B catalytic" evidence="7">
    <location>
        <begin position="194"/>
        <end position="571"/>
    </location>
</feature>